<keyword evidence="3" id="KW-1185">Reference proteome</keyword>
<gene>
    <name evidence="2" type="ORF">BCR35DRAFT_353864</name>
</gene>
<dbReference type="EMBL" id="MCGR01000041">
    <property type="protein sequence ID" value="ORY74558.1"/>
    <property type="molecule type" value="Genomic_DNA"/>
</dbReference>
<evidence type="ECO:0008006" key="4">
    <source>
        <dbReference type="Google" id="ProtNLM"/>
    </source>
</evidence>
<feature type="region of interest" description="Disordered" evidence="1">
    <location>
        <begin position="134"/>
        <end position="306"/>
    </location>
</feature>
<feature type="compositionally biased region" description="Pro residues" evidence="1">
    <location>
        <begin position="249"/>
        <end position="258"/>
    </location>
</feature>
<protein>
    <recommendedName>
        <fullName evidence="4">RRM domain-containing protein</fullName>
    </recommendedName>
</protein>
<feature type="compositionally biased region" description="Basic and acidic residues" evidence="1">
    <location>
        <begin position="291"/>
        <end position="300"/>
    </location>
</feature>
<organism evidence="2 3">
    <name type="scientific">Leucosporidium creatinivorum</name>
    <dbReference type="NCBI Taxonomy" id="106004"/>
    <lineage>
        <taxon>Eukaryota</taxon>
        <taxon>Fungi</taxon>
        <taxon>Dikarya</taxon>
        <taxon>Basidiomycota</taxon>
        <taxon>Pucciniomycotina</taxon>
        <taxon>Microbotryomycetes</taxon>
        <taxon>Leucosporidiales</taxon>
        <taxon>Leucosporidium</taxon>
    </lineage>
</organism>
<proteinExistence type="predicted"/>
<dbReference type="AlphaFoldDB" id="A0A1Y2ESJ1"/>
<feature type="compositionally biased region" description="Polar residues" evidence="1">
    <location>
        <begin position="215"/>
        <end position="227"/>
    </location>
</feature>
<evidence type="ECO:0000313" key="2">
    <source>
        <dbReference type="EMBL" id="ORY74558.1"/>
    </source>
</evidence>
<feature type="region of interest" description="Disordered" evidence="1">
    <location>
        <begin position="327"/>
        <end position="389"/>
    </location>
</feature>
<dbReference type="InParanoid" id="A0A1Y2ESJ1"/>
<feature type="compositionally biased region" description="Basic and acidic residues" evidence="1">
    <location>
        <begin position="205"/>
        <end position="214"/>
    </location>
</feature>
<sequence>MAHQIHFKSLNEESLQPYSDQEIATALLVFGQVIEVCRPDRRPSHNYCFVKFDTEEAKINALKTGSVRIGEHLFILSPSFRERAHHGGLVPAFNPTPPMFNPYAAAQPFFTPPQFGGTNFPYAVGESMPGTAERVKRWTSYGEAEQQGGGAAQGGGGESKEPPAMPAAMRARMEEERRNREERRASSSSIPIPLEVTGAGAVAREGGEGGDPARRQQSPLVLSSGESSPRRGFVSPIRVTTTSPTSDSQPPPPPPPADTPDDTPRDPSPHLNGNSAAEDEQMAGTASAIKGGEDVLDRGDALPGDGMEVVEELEEPCVDSAAELKAECSPNPAPSSCATSPKSALPRSFKNSPPNLSSSSSRPRRMATTSEKASSSGPDLTKRTRRCCH</sequence>
<feature type="compositionally biased region" description="Low complexity" evidence="1">
    <location>
        <begin position="195"/>
        <end position="204"/>
    </location>
</feature>
<evidence type="ECO:0000313" key="3">
    <source>
        <dbReference type="Proteomes" id="UP000193467"/>
    </source>
</evidence>
<accession>A0A1Y2ESJ1</accession>
<feature type="compositionally biased region" description="Low complexity" evidence="1">
    <location>
        <begin position="351"/>
        <end position="361"/>
    </location>
</feature>
<feature type="compositionally biased region" description="Basic and acidic residues" evidence="1">
    <location>
        <begin position="171"/>
        <end position="185"/>
    </location>
</feature>
<reference evidence="2 3" key="1">
    <citation type="submission" date="2016-07" db="EMBL/GenBank/DDBJ databases">
        <title>Pervasive Adenine N6-methylation of Active Genes in Fungi.</title>
        <authorList>
            <consortium name="DOE Joint Genome Institute"/>
            <person name="Mondo S.J."/>
            <person name="Dannebaum R.O."/>
            <person name="Kuo R.C."/>
            <person name="Labutti K."/>
            <person name="Haridas S."/>
            <person name="Kuo A."/>
            <person name="Salamov A."/>
            <person name="Ahrendt S.R."/>
            <person name="Lipzen A."/>
            <person name="Sullivan W."/>
            <person name="Andreopoulos W.B."/>
            <person name="Clum A."/>
            <person name="Lindquist E."/>
            <person name="Daum C."/>
            <person name="Ramamoorthy G.K."/>
            <person name="Gryganskyi A."/>
            <person name="Culley D."/>
            <person name="Magnuson J.K."/>
            <person name="James T.Y."/>
            <person name="O'Malley M.A."/>
            <person name="Stajich J.E."/>
            <person name="Spatafora J.W."/>
            <person name="Visel A."/>
            <person name="Grigoriev I.V."/>
        </authorList>
    </citation>
    <scope>NUCLEOTIDE SEQUENCE [LARGE SCALE GENOMIC DNA]</scope>
    <source>
        <strain evidence="2 3">62-1032</strain>
    </source>
</reference>
<evidence type="ECO:0000256" key="1">
    <source>
        <dbReference type="SAM" id="MobiDB-lite"/>
    </source>
</evidence>
<dbReference type="Proteomes" id="UP000193467">
    <property type="component" value="Unassembled WGS sequence"/>
</dbReference>
<name>A0A1Y2ESJ1_9BASI</name>
<feature type="compositionally biased region" description="Gly residues" evidence="1">
    <location>
        <begin position="147"/>
        <end position="157"/>
    </location>
</feature>
<feature type="compositionally biased region" description="Polar residues" evidence="1">
    <location>
        <begin position="367"/>
        <end position="378"/>
    </location>
</feature>
<comment type="caution">
    <text evidence="2">The sequence shown here is derived from an EMBL/GenBank/DDBJ whole genome shotgun (WGS) entry which is preliminary data.</text>
</comment>
<dbReference type="CDD" id="cd00590">
    <property type="entry name" value="RRM_SF"/>
    <property type="match status" value="1"/>
</dbReference>